<name>A0A915DSF1_9BILA</name>
<evidence type="ECO:0000313" key="1">
    <source>
        <dbReference type="Proteomes" id="UP000887574"/>
    </source>
</evidence>
<organism evidence="1 2">
    <name type="scientific">Ditylenchus dipsaci</name>
    <dbReference type="NCBI Taxonomy" id="166011"/>
    <lineage>
        <taxon>Eukaryota</taxon>
        <taxon>Metazoa</taxon>
        <taxon>Ecdysozoa</taxon>
        <taxon>Nematoda</taxon>
        <taxon>Chromadorea</taxon>
        <taxon>Rhabditida</taxon>
        <taxon>Tylenchina</taxon>
        <taxon>Tylenchomorpha</taxon>
        <taxon>Sphaerularioidea</taxon>
        <taxon>Anguinidae</taxon>
        <taxon>Anguininae</taxon>
        <taxon>Ditylenchus</taxon>
    </lineage>
</organism>
<evidence type="ECO:0000313" key="2">
    <source>
        <dbReference type="WBParaSite" id="jg22389"/>
    </source>
</evidence>
<sequence>MNVNIVVDKTISSNDLADLGTYLAEVLSGLHLDGSSKTHLVLASMPTVQMELLNFIRYLTVQPILTKMIRG</sequence>
<keyword evidence="1" id="KW-1185">Reference proteome</keyword>
<reference evidence="2" key="1">
    <citation type="submission" date="2022-11" db="UniProtKB">
        <authorList>
            <consortium name="WormBaseParasite"/>
        </authorList>
    </citation>
    <scope>IDENTIFICATION</scope>
</reference>
<accession>A0A915DSF1</accession>
<protein>
    <submittedName>
        <fullName evidence="2">Uncharacterized protein</fullName>
    </submittedName>
</protein>
<dbReference type="AlphaFoldDB" id="A0A915DSF1"/>
<dbReference type="Proteomes" id="UP000887574">
    <property type="component" value="Unplaced"/>
</dbReference>
<dbReference type="WBParaSite" id="jg22389">
    <property type="protein sequence ID" value="jg22389"/>
    <property type="gene ID" value="jg22389"/>
</dbReference>
<proteinExistence type="predicted"/>